<evidence type="ECO:0000313" key="1">
    <source>
        <dbReference type="Proteomes" id="UP000192223"/>
    </source>
</evidence>
<dbReference type="InParanoid" id="A0A1W4WPH8"/>
<dbReference type="KEGG" id="apln:108734819"/>
<keyword evidence="1" id="KW-1185">Reference proteome</keyword>
<protein>
    <submittedName>
        <fullName evidence="2">Uncharacterized protein LOC108734819</fullName>
    </submittedName>
</protein>
<dbReference type="Proteomes" id="UP000192223">
    <property type="component" value="Unplaced"/>
</dbReference>
<organism evidence="1 2">
    <name type="scientific">Agrilus planipennis</name>
    <name type="common">Emerald ash borer</name>
    <name type="synonym">Agrilus marcopoli</name>
    <dbReference type="NCBI Taxonomy" id="224129"/>
    <lineage>
        <taxon>Eukaryota</taxon>
        <taxon>Metazoa</taxon>
        <taxon>Ecdysozoa</taxon>
        <taxon>Arthropoda</taxon>
        <taxon>Hexapoda</taxon>
        <taxon>Insecta</taxon>
        <taxon>Pterygota</taxon>
        <taxon>Neoptera</taxon>
        <taxon>Endopterygota</taxon>
        <taxon>Coleoptera</taxon>
        <taxon>Polyphaga</taxon>
        <taxon>Elateriformia</taxon>
        <taxon>Buprestoidea</taxon>
        <taxon>Buprestidae</taxon>
        <taxon>Agrilinae</taxon>
        <taxon>Agrilus</taxon>
    </lineage>
</organism>
<dbReference type="AlphaFoldDB" id="A0A1W4WPH8"/>
<sequence length="443" mass="50976">LASRTKWDSGWPLIGVRESVNSDLPCYQTGETNNSNDELLPLKFALGENGETIKNNAKNNNNRSCDYQFISLIEKTQVEGLWPVDHPLPFPCWETEAKKPLRLDSLGKYQEVVTAIEGHLQSMLEERKYNTIGNFLEFYSAYKNSQCENLSEFFSSYYPRITSEHHTCVGLALELWQRLSKITSQTVPISQHLFMVSCEENLDCPDEYANFGYDLDKYVDTLEKEHVLLALKIEMNGRNGVLLCDPGYHIGRVVTVMEDGEYPQTGWFVQSQESNLTKEYNYAFSLINRSFVAWQERNTRNGLVQATSTALIYVAKPYVTAVDVTERRNLVYNFRSLLQRDPKGHLVAGIYFKIKENFDEFTIFFQDNGAKKRIKLNFASFLNPDRVNQSILDLIKKCTQQMKMVENELLDTVVNIANVLVDKHFVIQMLEINNAINLITEDN</sequence>
<dbReference type="GeneID" id="108734819"/>
<gene>
    <name evidence="2" type="primary">LOC108734819</name>
</gene>
<reference evidence="2" key="1">
    <citation type="submission" date="2025-08" db="UniProtKB">
        <authorList>
            <consortium name="RefSeq"/>
        </authorList>
    </citation>
    <scope>IDENTIFICATION</scope>
    <source>
        <tissue evidence="2">Entire body</tissue>
    </source>
</reference>
<accession>A0A1W4WPH8</accession>
<dbReference type="RefSeq" id="XP_018322018.2">
    <property type="nucleotide sequence ID" value="XM_018466516.2"/>
</dbReference>
<dbReference type="FunCoup" id="A0A1W4WPH8">
    <property type="interactions" value="8"/>
</dbReference>
<dbReference type="OrthoDB" id="7458733at2759"/>
<name>A0A1W4WPH8_AGRPL</name>
<feature type="non-terminal residue" evidence="2">
    <location>
        <position position="1"/>
    </location>
</feature>
<proteinExistence type="predicted"/>
<evidence type="ECO:0000313" key="2">
    <source>
        <dbReference type="RefSeq" id="XP_018322018.2"/>
    </source>
</evidence>